<dbReference type="Proteomes" id="UP001347796">
    <property type="component" value="Unassembled WGS sequence"/>
</dbReference>
<comment type="subcellular location">
    <subcellularLocation>
        <location evidence="1">Membrane</location>
    </subcellularLocation>
</comment>
<evidence type="ECO:0000256" key="3">
    <source>
        <dbReference type="ARBA" id="ARBA00022692"/>
    </source>
</evidence>
<keyword evidence="3 7" id="KW-0812">Transmembrane</keyword>
<reference evidence="8 9" key="1">
    <citation type="submission" date="2024-01" db="EMBL/GenBank/DDBJ databases">
        <title>The genome of the rayed Mediterranean limpet Patella caerulea (Linnaeus, 1758).</title>
        <authorList>
            <person name="Anh-Thu Weber A."/>
            <person name="Halstead-Nussloch G."/>
        </authorList>
    </citation>
    <scope>NUCLEOTIDE SEQUENCE [LARGE SCALE GENOMIC DNA]</scope>
    <source>
        <strain evidence="8">AATW-2023a</strain>
        <tissue evidence="8">Whole specimen</tissue>
    </source>
</reference>
<evidence type="ECO:0000256" key="1">
    <source>
        <dbReference type="ARBA" id="ARBA00004370"/>
    </source>
</evidence>
<keyword evidence="4 7" id="KW-1133">Transmembrane helix</keyword>
<dbReference type="GO" id="GO:0016020">
    <property type="term" value="C:membrane"/>
    <property type="evidence" value="ECO:0007669"/>
    <property type="project" value="UniProtKB-SubCell"/>
</dbReference>
<evidence type="ECO:0000256" key="2">
    <source>
        <dbReference type="ARBA" id="ARBA00006843"/>
    </source>
</evidence>
<evidence type="ECO:0000313" key="8">
    <source>
        <dbReference type="EMBL" id="KAK6175396.1"/>
    </source>
</evidence>
<comment type="caution">
    <text evidence="8">The sequence shown here is derived from an EMBL/GenBank/DDBJ whole genome shotgun (WGS) entry which is preliminary data.</text>
</comment>
<dbReference type="InterPro" id="IPR007593">
    <property type="entry name" value="CD225/Dispanin_fam"/>
</dbReference>
<feature type="transmembrane region" description="Helical" evidence="7">
    <location>
        <begin position="224"/>
        <end position="243"/>
    </location>
</feature>
<keyword evidence="9" id="KW-1185">Reference proteome</keyword>
<feature type="transmembrane region" description="Helical" evidence="7">
    <location>
        <begin position="175"/>
        <end position="196"/>
    </location>
</feature>
<dbReference type="Pfam" id="PF04505">
    <property type="entry name" value="CD225"/>
    <property type="match status" value="1"/>
</dbReference>
<evidence type="ECO:0000256" key="4">
    <source>
        <dbReference type="ARBA" id="ARBA00022989"/>
    </source>
</evidence>
<dbReference type="EMBL" id="JAZGQO010000010">
    <property type="protein sequence ID" value="KAK6175396.1"/>
    <property type="molecule type" value="Genomic_DNA"/>
</dbReference>
<evidence type="ECO:0000256" key="6">
    <source>
        <dbReference type="SAM" id="MobiDB-lite"/>
    </source>
</evidence>
<protein>
    <submittedName>
        <fullName evidence="8">Uncharacterized protein</fullName>
    </submittedName>
</protein>
<dbReference type="AlphaFoldDB" id="A0AAN8JCF8"/>
<feature type="region of interest" description="Disordered" evidence="6">
    <location>
        <begin position="36"/>
        <end position="94"/>
    </location>
</feature>
<organism evidence="8 9">
    <name type="scientific">Patella caerulea</name>
    <name type="common">Rayed Mediterranean limpet</name>
    <dbReference type="NCBI Taxonomy" id="87958"/>
    <lineage>
        <taxon>Eukaryota</taxon>
        <taxon>Metazoa</taxon>
        <taxon>Spiralia</taxon>
        <taxon>Lophotrochozoa</taxon>
        <taxon>Mollusca</taxon>
        <taxon>Gastropoda</taxon>
        <taxon>Patellogastropoda</taxon>
        <taxon>Patelloidea</taxon>
        <taxon>Patellidae</taxon>
        <taxon>Patella</taxon>
    </lineage>
</organism>
<evidence type="ECO:0000313" key="9">
    <source>
        <dbReference type="Proteomes" id="UP001347796"/>
    </source>
</evidence>
<comment type="similarity">
    <text evidence="2">Belongs to the CD225/Dispanin family.</text>
</comment>
<evidence type="ECO:0000256" key="7">
    <source>
        <dbReference type="SAM" id="Phobius"/>
    </source>
</evidence>
<gene>
    <name evidence="8" type="ORF">SNE40_013868</name>
</gene>
<proteinExistence type="inferred from homology"/>
<keyword evidence="5 7" id="KW-0472">Membrane</keyword>
<sequence length="262" mass="28445">MSESTDGGDLSISDVLGKSNLRSSYTTLTYISDDVTSPEYVSPDFNDSYDNSSMDMEDEASARKEVVNDSPPKIAAPEIHANTGNNSDNGVPKIEVSSSTNVAVNADHVTIPIVVQNNTQNGVHSNGHAQNDLAIASQTASNGHPSYHNVQVVQSNRYDSNQTPLTKRRITLLKVFSICAAIFFFPAGIPAAYYAFKIDKAFQDGIIQGNIDLAFKFAKKSEKLIILSIVLGVLSMVILFAIIERVLVGNEYYWHSGTIVGH</sequence>
<name>A0AAN8JCF8_PATCE</name>
<evidence type="ECO:0000256" key="5">
    <source>
        <dbReference type="ARBA" id="ARBA00023136"/>
    </source>
</evidence>
<accession>A0AAN8JCF8</accession>